<evidence type="ECO:0000313" key="2">
    <source>
        <dbReference type="Proteomes" id="UP000306402"/>
    </source>
</evidence>
<proteinExistence type="predicted"/>
<reference evidence="1 2" key="1">
    <citation type="submission" date="2019-05" db="EMBL/GenBank/DDBJ databases">
        <authorList>
            <person name="Qu J.-H."/>
        </authorList>
    </citation>
    <scope>NUCLEOTIDE SEQUENCE [LARGE SCALE GENOMIC DNA]</scope>
    <source>
        <strain evidence="1 2">T17</strain>
    </source>
</reference>
<dbReference type="Proteomes" id="UP000306402">
    <property type="component" value="Unassembled WGS sequence"/>
</dbReference>
<name>A0A5R9L1X6_9BACT</name>
<evidence type="ECO:0000313" key="1">
    <source>
        <dbReference type="EMBL" id="TLV02387.1"/>
    </source>
</evidence>
<evidence type="ECO:0008006" key="3">
    <source>
        <dbReference type="Google" id="ProtNLM"/>
    </source>
</evidence>
<keyword evidence="2" id="KW-1185">Reference proteome</keyword>
<dbReference type="OrthoDB" id="9782449at2"/>
<comment type="caution">
    <text evidence="1">The sequence shown here is derived from an EMBL/GenBank/DDBJ whole genome shotgun (WGS) entry which is preliminary data.</text>
</comment>
<organism evidence="1 2">
    <name type="scientific">Dyadobacter luticola</name>
    <dbReference type="NCBI Taxonomy" id="1979387"/>
    <lineage>
        <taxon>Bacteria</taxon>
        <taxon>Pseudomonadati</taxon>
        <taxon>Bacteroidota</taxon>
        <taxon>Cytophagia</taxon>
        <taxon>Cytophagales</taxon>
        <taxon>Spirosomataceae</taxon>
        <taxon>Dyadobacter</taxon>
    </lineage>
</organism>
<accession>A0A5R9L1X6</accession>
<sequence>MNIAFVANGHKSQFFDLISKSIITKMSGTKIHWICAAKFQYDYIISSGWPAEDVLLLNLALIEGNVGEIIGEYKLHELVYGDRVLKFRFNDGMAYLSKLQSLFYNFVTEKKLRYIFGEMTWAHEILMNRICQDKFENSCFYLHPQSIRIPNGRFSFMDTEYQDTLFKKAEYIHGEDVLNGFELPLKPVVPQRVADVAKDVKHSITFKYKVNRITKFLAQNRFIERPKDNPQSLTIGKAVNKFLTVSQNQYYYTKQLKRENLSILEGKKFFLITLHMQPEASIDVVGRYYEDQYLIIRDVWRILPNDYYLVVKEHTNAIGNRGEDFFKRLKNLRNVIIIHEETSSHQLIGLSETIFTNSGTVALEGALYQKHVFLFSNIFFDKLKYCHRITLEDLKYTSNYFELRERCIERDKEKMSCQEYSEYIIRSSFAGVIDGHKGSPYYTDKANIEKISESFIKFLEQK</sequence>
<protein>
    <recommendedName>
        <fullName evidence="3">Capsular biosynthesis protein</fullName>
    </recommendedName>
</protein>
<dbReference type="AlphaFoldDB" id="A0A5R9L1X6"/>
<gene>
    <name evidence="1" type="ORF">FEN17_01750</name>
</gene>
<dbReference type="RefSeq" id="WP_138363596.1">
    <property type="nucleotide sequence ID" value="NZ_VCEJ01000002.1"/>
</dbReference>
<dbReference type="EMBL" id="VCEJ01000002">
    <property type="protein sequence ID" value="TLV02387.1"/>
    <property type="molecule type" value="Genomic_DNA"/>
</dbReference>